<dbReference type="Gene3D" id="1.10.238.10">
    <property type="entry name" value="EF-hand"/>
    <property type="match status" value="2"/>
</dbReference>
<feature type="region of interest" description="Disordered" evidence="1">
    <location>
        <begin position="153"/>
        <end position="188"/>
    </location>
</feature>
<reference evidence="3 4" key="1">
    <citation type="submission" date="2015-12" db="EMBL/GenBank/DDBJ databases">
        <title>Nitrous oxide reduction kinetics distinguish bacteria harboring typical versus atypical NosZ.</title>
        <authorList>
            <person name="Yoon S."/>
            <person name="Nissen S."/>
            <person name="Park D."/>
            <person name="Sanford R.A."/>
            <person name="Loeffler F.E."/>
        </authorList>
    </citation>
    <scope>NUCLEOTIDE SEQUENCE [LARGE SCALE GENOMIC DNA]</scope>
    <source>
        <strain evidence="3 4">ATCC BAA-841</strain>
    </source>
</reference>
<dbReference type="EMBL" id="LODL01000019">
    <property type="protein sequence ID" value="KXB30736.1"/>
    <property type="molecule type" value="Genomic_DNA"/>
</dbReference>
<name>A0A133XIM4_9RHOO</name>
<organism evidence="3 4">
    <name type="scientific">Dechloromonas denitrificans</name>
    <dbReference type="NCBI Taxonomy" id="281362"/>
    <lineage>
        <taxon>Bacteria</taxon>
        <taxon>Pseudomonadati</taxon>
        <taxon>Pseudomonadota</taxon>
        <taxon>Betaproteobacteria</taxon>
        <taxon>Rhodocyclales</taxon>
        <taxon>Azonexaceae</taxon>
        <taxon>Dechloromonas</taxon>
    </lineage>
</organism>
<dbReference type="AlphaFoldDB" id="A0A133XIM4"/>
<dbReference type="SMART" id="SM00054">
    <property type="entry name" value="EFh"/>
    <property type="match status" value="3"/>
</dbReference>
<dbReference type="InterPro" id="IPR018247">
    <property type="entry name" value="EF_Hand_1_Ca_BS"/>
</dbReference>
<feature type="domain" description="EF-hand" evidence="2">
    <location>
        <begin position="133"/>
        <end position="168"/>
    </location>
</feature>
<dbReference type="Pfam" id="PF13499">
    <property type="entry name" value="EF-hand_7"/>
    <property type="match status" value="1"/>
</dbReference>
<evidence type="ECO:0000256" key="1">
    <source>
        <dbReference type="SAM" id="MobiDB-lite"/>
    </source>
</evidence>
<feature type="domain" description="EF-hand" evidence="2">
    <location>
        <begin position="40"/>
        <end position="75"/>
    </location>
</feature>
<evidence type="ECO:0000313" key="4">
    <source>
        <dbReference type="Proteomes" id="UP000070186"/>
    </source>
</evidence>
<comment type="caution">
    <text evidence="3">The sequence shown here is derived from an EMBL/GenBank/DDBJ whole genome shotgun (WGS) entry which is preliminary data.</text>
</comment>
<keyword evidence="4" id="KW-1185">Reference proteome</keyword>
<proteinExistence type="predicted"/>
<feature type="compositionally biased region" description="Low complexity" evidence="1">
    <location>
        <begin position="167"/>
        <end position="188"/>
    </location>
</feature>
<dbReference type="Pfam" id="PF13202">
    <property type="entry name" value="EF-hand_5"/>
    <property type="match status" value="1"/>
</dbReference>
<gene>
    <name evidence="3" type="ORF">AT959_08360</name>
</gene>
<dbReference type="GO" id="GO:0005509">
    <property type="term" value="F:calcium ion binding"/>
    <property type="evidence" value="ECO:0007669"/>
    <property type="project" value="InterPro"/>
</dbReference>
<evidence type="ECO:0000313" key="3">
    <source>
        <dbReference type="EMBL" id="KXB30736.1"/>
    </source>
</evidence>
<evidence type="ECO:0000259" key="2">
    <source>
        <dbReference type="PROSITE" id="PS50222"/>
    </source>
</evidence>
<accession>A0A133XIM4</accession>
<protein>
    <recommendedName>
        <fullName evidence="2">EF-hand domain-containing protein</fullName>
    </recommendedName>
</protein>
<feature type="region of interest" description="Disordered" evidence="1">
    <location>
        <begin position="86"/>
        <end position="118"/>
    </location>
</feature>
<dbReference type="InterPro" id="IPR011992">
    <property type="entry name" value="EF-hand-dom_pair"/>
</dbReference>
<dbReference type="Proteomes" id="UP000070186">
    <property type="component" value="Unassembled WGS sequence"/>
</dbReference>
<dbReference type="RefSeq" id="WP_066882536.1">
    <property type="nucleotide sequence ID" value="NZ_LODL01000019.1"/>
</dbReference>
<dbReference type="InterPro" id="IPR002048">
    <property type="entry name" value="EF_hand_dom"/>
</dbReference>
<dbReference type="STRING" id="281362.AT959_08360"/>
<dbReference type="PROSITE" id="PS00018">
    <property type="entry name" value="EF_HAND_1"/>
    <property type="match status" value="1"/>
</dbReference>
<feature type="region of interest" description="Disordered" evidence="1">
    <location>
        <begin position="204"/>
        <end position="223"/>
    </location>
</feature>
<sequence>MISSISSTSSISQLFAKLDSKSQGYIEKSDLVSAFSQISTDSTEAEGVFAALDSDSDGKVTESEFSTTLSKLQEELDSQFDSMRMEGFSGAQGAGGMAGMPPPPPPENDSGFTKDELSSQLEEIGSTDSERASLISNIVANFEAADTDGDGKVSFAEAQTYDSESKTSSSTTTSDSTSTSTASSSANSDNALMMKIMQLMHAYGTTSQDDQTSSLSSLLSVSA</sequence>
<dbReference type="PROSITE" id="PS50222">
    <property type="entry name" value="EF_HAND_2"/>
    <property type="match status" value="2"/>
</dbReference>
<feature type="compositionally biased region" description="Low complexity" evidence="1">
    <location>
        <begin position="205"/>
        <end position="223"/>
    </location>
</feature>
<dbReference type="SUPFAM" id="SSF47473">
    <property type="entry name" value="EF-hand"/>
    <property type="match status" value="1"/>
</dbReference>